<evidence type="ECO:0000313" key="6">
    <source>
        <dbReference type="EMBL" id="OWY98737.1"/>
    </source>
</evidence>
<keyword evidence="7" id="KW-1185">Reference proteome</keyword>
<proteinExistence type="inferred from homology"/>
<comment type="domain">
    <text evidence="5">The RxLR-dEER motif acts to carry the protein into the host cell cytoplasm through binding to cell surface phosphatidylinositol-3-phosphate.</text>
</comment>
<feature type="chain" id="PRO_5028518893" description="RxLR effector protein" evidence="5">
    <location>
        <begin position="24"/>
        <end position="120"/>
    </location>
</feature>
<organism evidence="6 7">
    <name type="scientific">Phytophthora megakarya</name>
    <dbReference type="NCBI Taxonomy" id="4795"/>
    <lineage>
        <taxon>Eukaryota</taxon>
        <taxon>Sar</taxon>
        <taxon>Stramenopiles</taxon>
        <taxon>Oomycota</taxon>
        <taxon>Peronosporomycetes</taxon>
        <taxon>Peronosporales</taxon>
        <taxon>Peronosporaceae</taxon>
        <taxon>Phytophthora</taxon>
    </lineage>
</organism>
<dbReference type="InterPro" id="IPR031825">
    <property type="entry name" value="RXLR"/>
</dbReference>
<sequence>MRFTYLLFIAATVLLVNPDVVCAHKSIQASVETATQPNSIDVETTKRSLRSHKWTDGDTNADNEERGRFTNEFLNHWLSKGHSPGQAGVLIKKFTITTAKQERLIKKYGEMYRKTYGTFK</sequence>
<dbReference type="AlphaFoldDB" id="A0A225V1C3"/>
<dbReference type="GO" id="GO:0005576">
    <property type="term" value="C:extracellular region"/>
    <property type="evidence" value="ECO:0007669"/>
    <property type="project" value="UniProtKB-SubCell"/>
</dbReference>
<evidence type="ECO:0000313" key="7">
    <source>
        <dbReference type="Proteomes" id="UP000198211"/>
    </source>
</evidence>
<comment type="caution">
    <text evidence="6">The sequence shown here is derived from an EMBL/GenBank/DDBJ whole genome shotgun (WGS) entry which is preliminary data.</text>
</comment>
<keyword evidence="3 5" id="KW-0964">Secreted</keyword>
<evidence type="ECO:0000256" key="5">
    <source>
        <dbReference type="RuleBase" id="RU367124"/>
    </source>
</evidence>
<feature type="signal peptide" evidence="5">
    <location>
        <begin position="1"/>
        <end position="23"/>
    </location>
</feature>
<comment type="subcellular location">
    <subcellularLocation>
        <location evidence="1 5">Secreted</location>
    </subcellularLocation>
</comment>
<reference evidence="7" key="1">
    <citation type="submission" date="2017-03" db="EMBL/GenBank/DDBJ databases">
        <title>Phytopthora megakarya and P. palmivora, two closely related causual agents of cacao black pod achieved similar genome size and gene model numbers by different mechanisms.</title>
        <authorList>
            <person name="Ali S."/>
            <person name="Shao J."/>
            <person name="Larry D.J."/>
            <person name="Kronmiller B."/>
            <person name="Shen D."/>
            <person name="Strem M.D."/>
            <person name="Melnick R.L."/>
            <person name="Guiltinan M.J."/>
            <person name="Tyler B.M."/>
            <person name="Meinhardt L.W."/>
            <person name="Bailey B.A."/>
        </authorList>
    </citation>
    <scope>NUCLEOTIDE SEQUENCE [LARGE SCALE GENOMIC DNA]</scope>
    <source>
        <strain evidence="7">zdho120</strain>
    </source>
</reference>
<evidence type="ECO:0000256" key="3">
    <source>
        <dbReference type="ARBA" id="ARBA00022525"/>
    </source>
</evidence>
<accession>A0A225V1C3</accession>
<keyword evidence="4 5" id="KW-0732">Signal</keyword>
<dbReference type="Proteomes" id="UP000198211">
    <property type="component" value="Unassembled WGS sequence"/>
</dbReference>
<protein>
    <recommendedName>
        <fullName evidence="5">RxLR effector protein</fullName>
    </recommendedName>
</protein>
<dbReference type="EMBL" id="NBNE01009127">
    <property type="protein sequence ID" value="OWY98737.1"/>
    <property type="molecule type" value="Genomic_DNA"/>
</dbReference>
<dbReference type="Pfam" id="PF16810">
    <property type="entry name" value="RXLR"/>
    <property type="match status" value="1"/>
</dbReference>
<name>A0A225V1C3_9STRA</name>
<evidence type="ECO:0000256" key="4">
    <source>
        <dbReference type="ARBA" id="ARBA00022729"/>
    </source>
</evidence>
<comment type="function">
    <text evidence="5">Effector that suppresses plant defense responses during pathogen infection.</text>
</comment>
<evidence type="ECO:0000256" key="1">
    <source>
        <dbReference type="ARBA" id="ARBA00004613"/>
    </source>
</evidence>
<evidence type="ECO:0000256" key="2">
    <source>
        <dbReference type="ARBA" id="ARBA00010400"/>
    </source>
</evidence>
<gene>
    <name evidence="6" type="ORF">PHMEG_00030426</name>
</gene>
<comment type="similarity">
    <text evidence="2 5">Belongs to the RxLR effector family.</text>
</comment>